<dbReference type="Proteomes" id="UP001432027">
    <property type="component" value="Unassembled WGS sequence"/>
</dbReference>
<reference evidence="8" key="1">
    <citation type="submission" date="2023-10" db="EMBL/GenBank/DDBJ databases">
        <title>Genome assembly of Pristionchus species.</title>
        <authorList>
            <person name="Yoshida K."/>
            <person name="Sommer R.J."/>
        </authorList>
    </citation>
    <scope>NUCLEOTIDE SEQUENCE</scope>
    <source>
        <strain evidence="8">RS0144</strain>
    </source>
</reference>
<dbReference type="InterPro" id="IPR050511">
    <property type="entry name" value="AMPK_gamma/SDS23_families"/>
</dbReference>
<comment type="similarity">
    <text evidence="1">Belongs to the 5'-AMP-activated protein kinase gamma subunit family.</text>
</comment>
<sequence length="563" mass="61964">MMTISSATAAPPRVSSPARTSPGPSGKKEKEKKGLLSTAKAKATGSLRKALYGKSKKKAKDAEDIAEEDEDDYSSSNYDTVRSLPASGHYGNRRRPEPLRVSIEEVDHSSSSSPPPPPPPSSRPRSSAGSSPLPPSAPLPLTSTVVIRLPRRRVGGGGGGGMSLLPALSRLSPLGVTSCGRLSRSVPAAPTDPDPAFDFAAWHSNLDLINNQDSIYSLFMKAHKCYDLIPLSTKLVVFDTHLPVRKAFFALVYNGVRAAPLWDSDRQTFVGMLTITDFIKILYRHHSAGDDAEKMAALEEQQIEAWRDKFKEDESLRPLVSIDPNESLYRAVELLCESHVHRLPVMEKGTGNISYILTHKRIIKFLSLYMHDLPKPAFMDDTPKSLGIGSWGDVLTIHVDTPLIDALKIFLENRVSALPLVDEDGKAVDIYAKFDVISLAADKAYDKLDITVHEALKHRQEWFEGVRTCKETDSLFSVLESIVKAEVHRLIVTDENDKVTGIISLSDILKYLVLDRCAPVSSTSLTMERVDEQMNDCSPSPLPTSEMIVDTPPVFQLLEEQIS</sequence>
<evidence type="ECO:0000313" key="8">
    <source>
        <dbReference type="EMBL" id="GMS89187.1"/>
    </source>
</evidence>
<evidence type="ECO:0000256" key="5">
    <source>
        <dbReference type="PROSITE-ProRule" id="PRU00703"/>
    </source>
</evidence>
<name>A0AAV5T0T0_9BILA</name>
<keyword evidence="3 5" id="KW-0129">CBS domain</keyword>
<gene>
    <name evidence="8" type="ORF">PENTCL1PPCAC_11362</name>
</gene>
<evidence type="ECO:0000256" key="6">
    <source>
        <dbReference type="SAM" id="MobiDB-lite"/>
    </source>
</evidence>
<feature type="domain" description="CBS" evidence="7">
    <location>
        <begin position="388"/>
        <end position="447"/>
    </location>
</feature>
<dbReference type="GO" id="GO:0016208">
    <property type="term" value="F:AMP binding"/>
    <property type="evidence" value="ECO:0007669"/>
    <property type="project" value="TreeGrafter"/>
</dbReference>
<comment type="caution">
    <text evidence="8">The sequence shown here is derived from an EMBL/GenBank/DDBJ whole genome shotgun (WGS) entry which is preliminary data.</text>
</comment>
<evidence type="ECO:0000256" key="3">
    <source>
        <dbReference type="ARBA" id="ARBA00023122"/>
    </source>
</evidence>
<dbReference type="AlphaFoldDB" id="A0AAV5T0T0"/>
<feature type="compositionally biased region" description="Acidic residues" evidence="6">
    <location>
        <begin position="64"/>
        <end position="73"/>
    </location>
</feature>
<dbReference type="GO" id="GO:0005634">
    <property type="term" value="C:nucleus"/>
    <property type="evidence" value="ECO:0007669"/>
    <property type="project" value="TreeGrafter"/>
</dbReference>
<dbReference type="Gene3D" id="3.10.580.10">
    <property type="entry name" value="CBS-domain"/>
    <property type="match status" value="2"/>
</dbReference>
<feature type="domain" description="CBS" evidence="7">
    <location>
        <begin position="462"/>
        <end position="520"/>
    </location>
</feature>
<dbReference type="GO" id="GO:0005737">
    <property type="term" value="C:cytoplasm"/>
    <property type="evidence" value="ECO:0007669"/>
    <property type="project" value="TreeGrafter"/>
</dbReference>
<dbReference type="GO" id="GO:0031588">
    <property type="term" value="C:nucleotide-activated protein kinase complex"/>
    <property type="evidence" value="ECO:0007669"/>
    <property type="project" value="TreeGrafter"/>
</dbReference>
<feature type="domain" description="CBS" evidence="7">
    <location>
        <begin position="231"/>
        <end position="288"/>
    </location>
</feature>
<dbReference type="SMART" id="SM00116">
    <property type="entry name" value="CBS"/>
    <property type="match status" value="4"/>
</dbReference>
<dbReference type="InterPro" id="IPR046342">
    <property type="entry name" value="CBS_dom_sf"/>
</dbReference>
<organism evidence="8 9">
    <name type="scientific">Pristionchus entomophagus</name>
    <dbReference type="NCBI Taxonomy" id="358040"/>
    <lineage>
        <taxon>Eukaryota</taxon>
        <taxon>Metazoa</taxon>
        <taxon>Ecdysozoa</taxon>
        <taxon>Nematoda</taxon>
        <taxon>Chromadorea</taxon>
        <taxon>Rhabditida</taxon>
        <taxon>Rhabditina</taxon>
        <taxon>Diplogasteromorpha</taxon>
        <taxon>Diplogasteroidea</taxon>
        <taxon>Neodiplogasteridae</taxon>
        <taxon>Pristionchus</taxon>
    </lineage>
</organism>
<evidence type="ECO:0000256" key="4">
    <source>
        <dbReference type="ARBA" id="ARBA00025878"/>
    </source>
</evidence>
<protein>
    <recommendedName>
        <fullName evidence="7">CBS domain-containing protein</fullName>
    </recommendedName>
</protein>
<dbReference type="CDD" id="cd04618">
    <property type="entry name" value="CBS_euAMPK_gamma-like_repeat1"/>
    <property type="match status" value="1"/>
</dbReference>
<proteinExistence type="inferred from homology"/>
<dbReference type="PANTHER" id="PTHR13780:SF35">
    <property type="entry name" value="LD22662P"/>
    <property type="match status" value="1"/>
</dbReference>
<feature type="region of interest" description="Disordered" evidence="6">
    <location>
        <begin position="1"/>
        <end position="142"/>
    </location>
</feature>
<dbReference type="SUPFAM" id="SSF54631">
    <property type="entry name" value="CBS-domain pair"/>
    <property type="match status" value="2"/>
</dbReference>
<dbReference type="PANTHER" id="PTHR13780">
    <property type="entry name" value="AMP-ACTIVATED PROTEIN KINASE, GAMMA REGULATORY SUBUNIT"/>
    <property type="match status" value="1"/>
</dbReference>
<dbReference type="CDD" id="cd04641">
    <property type="entry name" value="CBS_euAMPK_gamma-like_repeat2"/>
    <property type="match status" value="1"/>
</dbReference>
<evidence type="ECO:0000259" key="7">
    <source>
        <dbReference type="PROSITE" id="PS51371"/>
    </source>
</evidence>
<comment type="subunit">
    <text evidence="4">AMPK is a heterotrimer of an alpha catalytic subunit (PRKAA1 or PRKAA2), a beta (PRKAB1 or PRKAB2) and a gamma non-catalytic subunits (PRKAG1, PRKAG2 or PRKAG3). Interacts with FNIP1 and FNIP2.</text>
</comment>
<keyword evidence="2" id="KW-0677">Repeat</keyword>
<dbReference type="GO" id="GO:0019887">
    <property type="term" value="F:protein kinase regulator activity"/>
    <property type="evidence" value="ECO:0007669"/>
    <property type="project" value="TreeGrafter"/>
</dbReference>
<feature type="domain" description="CBS" evidence="7">
    <location>
        <begin position="315"/>
        <end position="373"/>
    </location>
</feature>
<feature type="compositionally biased region" description="Pro residues" evidence="6">
    <location>
        <begin position="113"/>
        <end position="122"/>
    </location>
</feature>
<dbReference type="InterPro" id="IPR000644">
    <property type="entry name" value="CBS_dom"/>
</dbReference>
<dbReference type="GO" id="GO:0019901">
    <property type="term" value="F:protein kinase binding"/>
    <property type="evidence" value="ECO:0007669"/>
    <property type="project" value="TreeGrafter"/>
</dbReference>
<dbReference type="Pfam" id="PF00571">
    <property type="entry name" value="CBS"/>
    <property type="match status" value="4"/>
</dbReference>
<dbReference type="EMBL" id="BTSX01000003">
    <property type="protein sequence ID" value="GMS89187.1"/>
    <property type="molecule type" value="Genomic_DNA"/>
</dbReference>
<evidence type="ECO:0000256" key="1">
    <source>
        <dbReference type="ARBA" id="ARBA00006750"/>
    </source>
</evidence>
<evidence type="ECO:0000313" key="9">
    <source>
        <dbReference type="Proteomes" id="UP001432027"/>
    </source>
</evidence>
<evidence type="ECO:0000256" key="2">
    <source>
        <dbReference type="ARBA" id="ARBA00022737"/>
    </source>
</evidence>
<feature type="compositionally biased region" description="Basic and acidic residues" evidence="6">
    <location>
        <begin position="94"/>
        <end position="108"/>
    </location>
</feature>
<dbReference type="PROSITE" id="PS51371">
    <property type="entry name" value="CBS"/>
    <property type="match status" value="4"/>
</dbReference>
<keyword evidence="9" id="KW-1185">Reference proteome</keyword>
<accession>A0AAV5T0T0</accession>